<dbReference type="InterPro" id="IPR011576">
    <property type="entry name" value="Pyridox_Oxase_N"/>
</dbReference>
<dbReference type="GO" id="GO:0005829">
    <property type="term" value="C:cytosol"/>
    <property type="evidence" value="ECO:0007669"/>
    <property type="project" value="TreeGrafter"/>
</dbReference>
<proteinExistence type="predicted"/>
<feature type="domain" description="Pyridoxamine 5'-phosphate oxidase N-terminal" evidence="2">
    <location>
        <begin position="8"/>
        <end position="132"/>
    </location>
</feature>
<keyword evidence="1" id="KW-0560">Oxidoreductase</keyword>
<dbReference type="EMBL" id="JYNZ01000002">
    <property type="protein sequence ID" value="KXK27235.1"/>
    <property type="molecule type" value="Genomic_DNA"/>
</dbReference>
<dbReference type="PANTHER" id="PTHR35176">
    <property type="entry name" value="HEME OXYGENASE HI_0854-RELATED"/>
    <property type="match status" value="1"/>
</dbReference>
<dbReference type="Proteomes" id="UP000070457">
    <property type="component" value="Unassembled WGS sequence"/>
</dbReference>
<dbReference type="AlphaFoldDB" id="A0A136M007"/>
<reference evidence="3 4" key="1">
    <citation type="submission" date="2015-02" db="EMBL/GenBank/DDBJ databases">
        <title>Improved understanding of the partial-nitritation anammox process through 23 genomes representing the majority of the microbial community.</title>
        <authorList>
            <person name="Speth D.R."/>
            <person name="In T Zandt M."/>
            <person name="Guerrero Cruz S."/>
            <person name="Jetten M.S."/>
            <person name="Dutilh B.E."/>
        </authorList>
    </citation>
    <scope>NUCLEOTIDE SEQUENCE [LARGE SCALE GENOMIC DNA]</scope>
    <source>
        <strain evidence="3">OLB20</strain>
    </source>
</reference>
<dbReference type="SUPFAM" id="SSF50475">
    <property type="entry name" value="FMN-binding split barrel"/>
    <property type="match status" value="1"/>
</dbReference>
<dbReference type="InterPro" id="IPR052019">
    <property type="entry name" value="F420H2_bilvrd_red/Heme_oxyg"/>
</dbReference>
<organism evidence="3 4">
    <name type="scientific">candidate division WS6 bacterium OLB20</name>
    <dbReference type="NCBI Taxonomy" id="1617426"/>
    <lineage>
        <taxon>Bacteria</taxon>
        <taxon>Candidatus Dojkabacteria</taxon>
    </lineage>
</organism>
<evidence type="ECO:0000256" key="1">
    <source>
        <dbReference type="ARBA" id="ARBA00023002"/>
    </source>
</evidence>
<comment type="caution">
    <text evidence="3">The sequence shown here is derived from an EMBL/GenBank/DDBJ whole genome shotgun (WGS) entry which is preliminary data.</text>
</comment>
<sequence>MENGKQLAAEYLRSNKIGVLCTVTPQSTPHATLVYYLYEDEFMMYFVTKEQTAKARNIEANPNVAIVVGIIDEPVTAQCYGKAQRISGEGVIEKTNRILSRAHEGNYHWPPILDIKAGDPAVYQIEINRVQFYDEREVDLPENNYVEFEVQR</sequence>
<gene>
    <name evidence="3" type="ORF">TR69_WS6001000108</name>
</gene>
<dbReference type="PANTHER" id="PTHR35176:SF6">
    <property type="entry name" value="HEME OXYGENASE HI_0854-RELATED"/>
    <property type="match status" value="1"/>
</dbReference>
<accession>A0A136M007</accession>
<protein>
    <submittedName>
        <fullName evidence="3">Pyridoxamine 5'-phosphate oxidase</fullName>
    </submittedName>
</protein>
<dbReference type="STRING" id="1617426.TR69_WS6001000108"/>
<evidence type="ECO:0000259" key="2">
    <source>
        <dbReference type="Pfam" id="PF01243"/>
    </source>
</evidence>
<evidence type="ECO:0000313" key="3">
    <source>
        <dbReference type="EMBL" id="KXK27235.1"/>
    </source>
</evidence>
<evidence type="ECO:0000313" key="4">
    <source>
        <dbReference type="Proteomes" id="UP000070457"/>
    </source>
</evidence>
<dbReference type="GO" id="GO:0070967">
    <property type="term" value="F:coenzyme F420 binding"/>
    <property type="evidence" value="ECO:0007669"/>
    <property type="project" value="TreeGrafter"/>
</dbReference>
<name>A0A136M007_9BACT</name>
<dbReference type="InterPro" id="IPR012349">
    <property type="entry name" value="Split_barrel_FMN-bd"/>
</dbReference>
<dbReference type="GO" id="GO:0016627">
    <property type="term" value="F:oxidoreductase activity, acting on the CH-CH group of donors"/>
    <property type="evidence" value="ECO:0007669"/>
    <property type="project" value="TreeGrafter"/>
</dbReference>
<dbReference type="Gene3D" id="2.30.110.10">
    <property type="entry name" value="Electron Transport, Fmn-binding Protein, Chain A"/>
    <property type="match status" value="1"/>
</dbReference>
<dbReference type="Pfam" id="PF01243">
    <property type="entry name" value="PNPOx_N"/>
    <property type="match status" value="1"/>
</dbReference>